<organism evidence="1 2">
    <name type="scientific">Candidatus Contendobacter odensis Run_B_J11</name>
    <dbReference type="NCBI Taxonomy" id="1400861"/>
    <lineage>
        <taxon>Bacteria</taxon>
        <taxon>Pseudomonadati</taxon>
        <taxon>Pseudomonadota</taxon>
        <taxon>Gammaproteobacteria</taxon>
        <taxon>Candidatus Competibacteraceae</taxon>
        <taxon>Candidatus Contendibacter</taxon>
    </lineage>
</organism>
<proteinExistence type="predicted"/>
<dbReference type="RefSeq" id="WP_320411444.1">
    <property type="nucleotide sequence ID" value="NZ_CBTK010000031.1"/>
</dbReference>
<keyword evidence="2" id="KW-1185">Reference proteome</keyword>
<accession>A0A7U7G855</accession>
<protein>
    <submittedName>
        <fullName evidence="1">Uncharacterized protein</fullName>
    </submittedName>
</protein>
<dbReference type="AlphaFoldDB" id="A0A7U7G855"/>
<evidence type="ECO:0000313" key="1">
    <source>
        <dbReference type="EMBL" id="CDH43609.1"/>
    </source>
</evidence>
<dbReference type="EMBL" id="CBTK010000031">
    <property type="protein sequence ID" value="CDH43609.1"/>
    <property type="molecule type" value="Genomic_DNA"/>
</dbReference>
<dbReference type="Proteomes" id="UP000019184">
    <property type="component" value="Unassembled WGS sequence"/>
</dbReference>
<reference evidence="1 2" key="1">
    <citation type="journal article" date="2014" name="ISME J.">
        <title>Candidatus Competibacter-lineage genomes retrieved from metagenomes reveal functional metabolic diversity.</title>
        <authorList>
            <person name="McIlroy S.J."/>
            <person name="Albertsen M."/>
            <person name="Andresen E.K."/>
            <person name="Saunders A.M."/>
            <person name="Kristiansen R."/>
            <person name="Stokholm-Bjerregaard M."/>
            <person name="Nielsen K.L."/>
            <person name="Nielsen P.H."/>
        </authorList>
    </citation>
    <scope>NUCLEOTIDE SEQUENCE [LARGE SCALE GENOMIC DNA]</scope>
    <source>
        <strain evidence="1 2">Run_B_J11</strain>
    </source>
</reference>
<name>A0A7U7G855_9GAMM</name>
<evidence type="ECO:0000313" key="2">
    <source>
        <dbReference type="Proteomes" id="UP000019184"/>
    </source>
</evidence>
<gene>
    <name evidence="1" type="ORF">BN874_1260017</name>
</gene>
<sequence>MLEELVSEQRWEKAFNDSQDLLSQLADEALAEYQAGKTKSALSHI</sequence>
<comment type="caution">
    <text evidence="1">The sequence shown here is derived from an EMBL/GenBank/DDBJ whole genome shotgun (WGS) entry which is preliminary data.</text>
</comment>